<dbReference type="PANTHER" id="PTHR33112:SF1">
    <property type="entry name" value="HETEROKARYON INCOMPATIBILITY DOMAIN-CONTAINING PROTEIN"/>
    <property type="match status" value="1"/>
</dbReference>
<organism evidence="3 4">
    <name type="scientific">Fusarium falciforme</name>
    <dbReference type="NCBI Taxonomy" id="195108"/>
    <lineage>
        <taxon>Eukaryota</taxon>
        <taxon>Fungi</taxon>
        <taxon>Dikarya</taxon>
        <taxon>Ascomycota</taxon>
        <taxon>Pezizomycotina</taxon>
        <taxon>Sordariomycetes</taxon>
        <taxon>Hypocreomycetidae</taxon>
        <taxon>Hypocreales</taxon>
        <taxon>Nectriaceae</taxon>
        <taxon>Fusarium</taxon>
        <taxon>Fusarium solani species complex</taxon>
    </lineage>
</organism>
<dbReference type="EMBL" id="JAOQAV010000159">
    <property type="protein sequence ID" value="KAJ4176731.1"/>
    <property type="molecule type" value="Genomic_DNA"/>
</dbReference>
<dbReference type="InterPro" id="IPR010730">
    <property type="entry name" value="HET"/>
</dbReference>
<keyword evidence="4" id="KW-1185">Reference proteome</keyword>
<dbReference type="AlphaFoldDB" id="A0A9W8QR72"/>
<dbReference type="Proteomes" id="UP001152087">
    <property type="component" value="Unassembled WGS sequence"/>
</dbReference>
<protein>
    <recommendedName>
        <fullName evidence="2">Heterokaryon incompatibility domain-containing protein</fullName>
    </recommendedName>
</protein>
<evidence type="ECO:0000313" key="4">
    <source>
        <dbReference type="Proteomes" id="UP001152087"/>
    </source>
</evidence>
<dbReference type="PANTHER" id="PTHR33112">
    <property type="entry name" value="DOMAIN PROTEIN, PUTATIVE-RELATED"/>
    <property type="match status" value="1"/>
</dbReference>
<evidence type="ECO:0000259" key="2">
    <source>
        <dbReference type="Pfam" id="PF06985"/>
    </source>
</evidence>
<dbReference type="Pfam" id="PF06985">
    <property type="entry name" value="HET"/>
    <property type="match status" value="1"/>
</dbReference>
<feature type="region of interest" description="Disordered" evidence="1">
    <location>
        <begin position="1"/>
        <end position="20"/>
    </location>
</feature>
<evidence type="ECO:0000256" key="1">
    <source>
        <dbReference type="SAM" id="MobiDB-lite"/>
    </source>
</evidence>
<comment type="caution">
    <text evidence="3">The sequence shown here is derived from an EMBL/GenBank/DDBJ whole genome shotgun (WGS) entry which is preliminary data.</text>
</comment>
<evidence type="ECO:0000313" key="3">
    <source>
        <dbReference type="EMBL" id="KAJ4176731.1"/>
    </source>
</evidence>
<feature type="compositionally biased region" description="Basic and acidic residues" evidence="1">
    <location>
        <begin position="11"/>
        <end position="20"/>
    </location>
</feature>
<gene>
    <name evidence="3" type="ORF">NW755_014249</name>
</gene>
<accession>A0A9W8QR72</accession>
<feature type="domain" description="Heterokaryon incompatibility" evidence="2">
    <location>
        <begin position="207"/>
        <end position="336"/>
    </location>
</feature>
<name>A0A9W8QR72_9HYPO</name>
<sequence>MSDFPSKKRRLDSSRDIDGSTDHCSRCSNLLRSSMTRQLVDQRHHAIIEIRQSQQELKLSRCRICQLLALLKPPSSGDLPNFLHAVSASWLFMRLKAIQLSNLHLTDTILLCIGSQKEQMEMKKRKLMGNLLAIEPTVGSSSILSPRRLEPLAVDYSQIQSWIRYCDEHHLGECTLEAKSRVQSLEVIDCLSSKPLTKETILTDQKYAALSYVWGKNDKSQSDGSSEMSKVVEDSITVARNLDCPYLWVDRHCINQNHESKNEEFKRMDKIYSKAYFTIIAAAGEDSSNGLAGVTIPREQQERAQINGTQFSYLCTPPREKIRFTKWAERGWTYQEGFLSRRRIFFTNEQVIFQCNNMTCLESFSIPMKALHTPDGTKARRLPVLVDIEPLDIRRQDIGGHIMEYSKRQLSHESDSLNAFMGILSFFKTKHSWCHFQGNPIHPEKRHLINAWYHPKPATRRPEFPSWSWTGWEGRLKLTSRDNPDYTLQLRTKTGELISVDEYIKLCGEPQQPDMEPVIQLTGKMMDVSFQSIDWASDAQDLHREGHDILSLENGMWAALPFTSDVLTYSFLYLDDKSLEEKTEFTLPAMVLETGIRSQEKNSVILVLREKDGYYERAGLLKMINASNPAAEDKIRTVDVQPVMYKDVYGRWSTRAPTCELERRVWLEAAKEKTIQLK</sequence>
<proteinExistence type="predicted"/>
<dbReference type="OrthoDB" id="5428863at2759"/>
<reference evidence="3" key="1">
    <citation type="submission" date="2022-09" db="EMBL/GenBank/DDBJ databases">
        <title>Fusarium specimens isolated from Avocado Roots.</title>
        <authorList>
            <person name="Stajich J."/>
            <person name="Roper C."/>
            <person name="Heimlech-Rivalta G."/>
        </authorList>
    </citation>
    <scope>NUCLEOTIDE SEQUENCE</scope>
    <source>
        <strain evidence="3">A02</strain>
    </source>
</reference>